<dbReference type="OrthoDB" id="9810918at2"/>
<name>A0A4S2D4D0_STEMA</name>
<evidence type="ECO:0000256" key="2">
    <source>
        <dbReference type="SAM" id="SignalP"/>
    </source>
</evidence>
<gene>
    <name evidence="4" type="ORF">E5352_05140</name>
</gene>
<feature type="signal peptide" evidence="2">
    <location>
        <begin position="1"/>
        <end position="25"/>
    </location>
</feature>
<dbReference type="PANTHER" id="PTHR30373">
    <property type="entry name" value="UPF0603 PROTEIN YGCG"/>
    <property type="match status" value="1"/>
</dbReference>
<feature type="transmembrane region" description="Helical" evidence="1">
    <location>
        <begin position="212"/>
        <end position="242"/>
    </location>
</feature>
<comment type="caution">
    <text evidence="4">The sequence shown here is derived from an EMBL/GenBank/DDBJ whole genome shotgun (WGS) entry which is preliminary data.</text>
</comment>
<dbReference type="PANTHER" id="PTHR30373:SF2">
    <property type="entry name" value="UPF0603 PROTEIN YGCG"/>
    <property type="match status" value="1"/>
</dbReference>
<dbReference type="Proteomes" id="UP000306631">
    <property type="component" value="Unassembled WGS sequence"/>
</dbReference>
<evidence type="ECO:0000259" key="3">
    <source>
        <dbReference type="Pfam" id="PF04536"/>
    </source>
</evidence>
<feature type="transmembrane region" description="Helical" evidence="1">
    <location>
        <begin position="181"/>
        <end position="200"/>
    </location>
</feature>
<keyword evidence="1" id="KW-0472">Membrane</keyword>
<reference evidence="4 5" key="1">
    <citation type="submission" date="2019-04" db="EMBL/GenBank/DDBJ databases">
        <title>Microbes associate with the intestines of laboratory mice.</title>
        <authorList>
            <person name="Navarre W."/>
            <person name="Wong E."/>
            <person name="Huang K."/>
            <person name="Tropini C."/>
            <person name="Ng K."/>
            <person name="Yu B."/>
        </authorList>
    </citation>
    <scope>NUCLEOTIDE SEQUENCE [LARGE SCALE GENOMIC DNA]</scope>
    <source>
        <strain evidence="4 5">NM62_B4-13</strain>
    </source>
</reference>
<proteinExistence type="predicted"/>
<dbReference type="Pfam" id="PF04536">
    <property type="entry name" value="TPM_phosphatase"/>
    <property type="match status" value="1"/>
</dbReference>
<evidence type="ECO:0000256" key="1">
    <source>
        <dbReference type="SAM" id="Phobius"/>
    </source>
</evidence>
<sequence>MTAPLLRFLLLLALCLAPAAWGQQAAIPPLTSPVVDTTGTLDAAQTQALEAQALALQQRKGSQLQILMVPSTQPESIEQYTQRVFEQWQIGRKGVDDGVLLVVAKDDRRVRIEPGYGLEGAIPDAIANRVIQEYLAPQFRTGDYAGGLSAATGALVTLIDGEELPAPVSDHRATRNPDGDGWTFALVIGFFVGSVLRALLSGVPRPLRGLLGGAGAAVAAFLFTSLWLASGLAGLVALFIGLSSSKAGRFARSGGWGGGGGFGGGGWGGGGGGFGGGGGWGGGGGRSGGGGASGGW</sequence>
<evidence type="ECO:0000313" key="5">
    <source>
        <dbReference type="Proteomes" id="UP000306631"/>
    </source>
</evidence>
<evidence type="ECO:0000313" key="4">
    <source>
        <dbReference type="EMBL" id="TGY35995.1"/>
    </source>
</evidence>
<organism evidence="4 5">
    <name type="scientific">Stenotrophomonas maltophilia</name>
    <name type="common">Pseudomonas maltophilia</name>
    <name type="synonym">Xanthomonas maltophilia</name>
    <dbReference type="NCBI Taxonomy" id="40324"/>
    <lineage>
        <taxon>Bacteria</taxon>
        <taxon>Pseudomonadati</taxon>
        <taxon>Pseudomonadota</taxon>
        <taxon>Gammaproteobacteria</taxon>
        <taxon>Lysobacterales</taxon>
        <taxon>Lysobacteraceae</taxon>
        <taxon>Stenotrophomonas</taxon>
        <taxon>Stenotrophomonas maltophilia group</taxon>
    </lineage>
</organism>
<dbReference type="RefSeq" id="WP_136003724.1">
    <property type="nucleotide sequence ID" value="NZ_SRYW01000003.1"/>
</dbReference>
<keyword evidence="1" id="KW-0812">Transmembrane</keyword>
<dbReference type="Gene3D" id="3.10.310.50">
    <property type="match status" value="1"/>
</dbReference>
<feature type="chain" id="PRO_5020418995" evidence="2">
    <location>
        <begin position="26"/>
        <end position="296"/>
    </location>
</feature>
<feature type="domain" description="TPM" evidence="3">
    <location>
        <begin position="34"/>
        <end position="156"/>
    </location>
</feature>
<accession>A0A4S2D4D0</accession>
<protein>
    <submittedName>
        <fullName evidence="4">YgcG family protein</fullName>
    </submittedName>
</protein>
<dbReference type="EMBL" id="SRYW01000003">
    <property type="protein sequence ID" value="TGY35995.1"/>
    <property type="molecule type" value="Genomic_DNA"/>
</dbReference>
<dbReference type="InterPro" id="IPR007621">
    <property type="entry name" value="TPM_dom"/>
</dbReference>
<keyword evidence="2" id="KW-0732">Signal</keyword>
<keyword evidence="1" id="KW-1133">Transmembrane helix</keyword>
<dbReference type="AlphaFoldDB" id="A0A4S2D4D0"/>